<evidence type="ECO:0000256" key="4">
    <source>
        <dbReference type="ARBA" id="ARBA00023125"/>
    </source>
</evidence>
<keyword evidence="2" id="KW-0805">Transcription regulation</keyword>
<evidence type="ECO:0000256" key="3">
    <source>
        <dbReference type="ARBA" id="ARBA00023082"/>
    </source>
</evidence>
<keyword evidence="3" id="KW-0731">Sigma factor</keyword>
<keyword evidence="4" id="KW-0238">DNA-binding</keyword>
<dbReference type="GO" id="GO:0003677">
    <property type="term" value="F:DNA binding"/>
    <property type="evidence" value="ECO:0007669"/>
    <property type="project" value="UniProtKB-KW"/>
</dbReference>
<dbReference type="NCBIfam" id="TIGR02937">
    <property type="entry name" value="sigma70-ECF"/>
    <property type="match status" value="1"/>
</dbReference>
<accession>A0A428X074</accession>
<dbReference type="InterPro" id="IPR039425">
    <property type="entry name" value="RNA_pol_sigma-70-like"/>
</dbReference>
<name>A0A428X074_AMYBA</name>
<dbReference type="Pfam" id="PF04542">
    <property type="entry name" value="Sigma70_r2"/>
    <property type="match status" value="1"/>
</dbReference>
<dbReference type="SUPFAM" id="SSF88946">
    <property type="entry name" value="Sigma2 domain of RNA polymerase sigma factors"/>
    <property type="match status" value="1"/>
</dbReference>
<dbReference type="InterPro" id="IPR013324">
    <property type="entry name" value="RNA_pol_sigma_r3/r4-like"/>
</dbReference>
<evidence type="ECO:0000256" key="2">
    <source>
        <dbReference type="ARBA" id="ARBA00023015"/>
    </source>
</evidence>
<dbReference type="SUPFAM" id="SSF88659">
    <property type="entry name" value="Sigma3 and sigma4 domains of RNA polymerase sigma factors"/>
    <property type="match status" value="1"/>
</dbReference>
<dbReference type="GO" id="GO:0016987">
    <property type="term" value="F:sigma factor activity"/>
    <property type="evidence" value="ECO:0007669"/>
    <property type="project" value="UniProtKB-KW"/>
</dbReference>
<reference evidence="7 8" key="1">
    <citation type="submission" date="2018-05" db="EMBL/GenBank/DDBJ databases">
        <title>Evolution of GPA BGCs.</title>
        <authorList>
            <person name="Waglechner N."/>
            <person name="Wright G.D."/>
        </authorList>
    </citation>
    <scope>NUCLEOTIDE SEQUENCE [LARGE SCALE GENOMIC DNA]</scope>
    <source>
        <strain evidence="7 8">DSM 5908</strain>
    </source>
</reference>
<gene>
    <name evidence="7" type="ORF">DMA12_06435</name>
</gene>
<evidence type="ECO:0000259" key="6">
    <source>
        <dbReference type="Pfam" id="PF04542"/>
    </source>
</evidence>
<dbReference type="InterPro" id="IPR036388">
    <property type="entry name" value="WH-like_DNA-bd_sf"/>
</dbReference>
<sequence length="201" mass="22128">MQDDSTAPLLENAARGAEWAWRDLVARYSSLIHSVCRQYRIGDADAQDISGAVWLRLVTNLAQIREPEALPGWLRTTTRHECLRLLRHRSRLVVSDAEMFAESADPAPDATVIGAERLVAARKACAQLPRRDRQLLALLFCDPPKSYREISATLGIPVGSIGPSRARCLARVRSTPAIAALLAVDRQDFGGHVPQSRRATA</sequence>
<evidence type="ECO:0000313" key="8">
    <source>
        <dbReference type="Proteomes" id="UP000286716"/>
    </source>
</evidence>
<dbReference type="InterPro" id="IPR013325">
    <property type="entry name" value="RNA_pol_sigma_r2"/>
</dbReference>
<evidence type="ECO:0000256" key="5">
    <source>
        <dbReference type="ARBA" id="ARBA00023163"/>
    </source>
</evidence>
<evidence type="ECO:0000313" key="7">
    <source>
        <dbReference type="EMBL" id="RSM48751.1"/>
    </source>
</evidence>
<dbReference type="GO" id="GO:0006352">
    <property type="term" value="P:DNA-templated transcription initiation"/>
    <property type="evidence" value="ECO:0007669"/>
    <property type="project" value="InterPro"/>
</dbReference>
<comment type="caution">
    <text evidence="7">The sequence shown here is derived from an EMBL/GenBank/DDBJ whole genome shotgun (WGS) entry which is preliminary data.</text>
</comment>
<dbReference type="AlphaFoldDB" id="A0A428X074"/>
<comment type="similarity">
    <text evidence="1">Belongs to the sigma-70 factor family. ECF subfamily.</text>
</comment>
<keyword evidence="5" id="KW-0804">Transcription</keyword>
<proteinExistence type="inferred from homology"/>
<dbReference type="OrthoDB" id="265863at2"/>
<feature type="domain" description="RNA polymerase sigma-70 region 2" evidence="6">
    <location>
        <begin position="24"/>
        <end position="91"/>
    </location>
</feature>
<dbReference type="Gene3D" id="1.10.1740.10">
    <property type="match status" value="1"/>
</dbReference>
<dbReference type="InterPro" id="IPR014284">
    <property type="entry name" value="RNA_pol_sigma-70_dom"/>
</dbReference>
<dbReference type="PANTHER" id="PTHR43133:SF8">
    <property type="entry name" value="RNA POLYMERASE SIGMA FACTOR HI_1459-RELATED"/>
    <property type="match status" value="1"/>
</dbReference>
<dbReference type="PANTHER" id="PTHR43133">
    <property type="entry name" value="RNA POLYMERASE ECF-TYPE SIGMA FACTO"/>
    <property type="match status" value="1"/>
</dbReference>
<dbReference type="Proteomes" id="UP000286716">
    <property type="component" value="Unassembled WGS sequence"/>
</dbReference>
<dbReference type="Gene3D" id="1.10.10.10">
    <property type="entry name" value="Winged helix-like DNA-binding domain superfamily/Winged helix DNA-binding domain"/>
    <property type="match status" value="1"/>
</dbReference>
<dbReference type="InterPro" id="IPR007627">
    <property type="entry name" value="RNA_pol_sigma70_r2"/>
</dbReference>
<dbReference type="RefSeq" id="WP_020647163.1">
    <property type="nucleotide sequence ID" value="NZ_QHHU01000006.1"/>
</dbReference>
<dbReference type="EMBL" id="QHHU01000006">
    <property type="protein sequence ID" value="RSM48751.1"/>
    <property type="molecule type" value="Genomic_DNA"/>
</dbReference>
<keyword evidence="8" id="KW-1185">Reference proteome</keyword>
<protein>
    <submittedName>
        <fullName evidence="7">Sigma-70 family RNA polymerase sigma factor</fullName>
    </submittedName>
</protein>
<organism evidence="7 8">
    <name type="scientific">Amycolatopsis balhimycina DSM 5908</name>
    <dbReference type="NCBI Taxonomy" id="1081091"/>
    <lineage>
        <taxon>Bacteria</taxon>
        <taxon>Bacillati</taxon>
        <taxon>Actinomycetota</taxon>
        <taxon>Actinomycetes</taxon>
        <taxon>Pseudonocardiales</taxon>
        <taxon>Pseudonocardiaceae</taxon>
        <taxon>Amycolatopsis</taxon>
    </lineage>
</organism>
<evidence type="ECO:0000256" key="1">
    <source>
        <dbReference type="ARBA" id="ARBA00010641"/>
    </source>
</evidence>